<dbReference type="EMBL" id="JACEIK010000514">
    <property type="protein sequence ID" value="MCD7458345.1"/>
    <property type="molecule type" value="Genomic_DNA"/>
</dbReference>
<reference evidence="1 2" key="1">
    <citation type="journal article" date="2021" name="BMC Genomics">
        <title>Datura genome reveals duplications of psychoactive alkaloid biosynthetic genes and high mutation rate following tissue culture.</title>
        <authorList>
            <person name="Rajewski A."/>
            <person name="Carter-House D."/>
            <person name="Stajich J."/>
            <person name="Litt A."/>
        </authorList>
    </citation>
    <scope>NUCLEOTIDE SEQUENCE [LARGE SCALE GENOMIC DNA]</scope>
    <source>
        <strain evidence="1">AR-01</strain>
    </source>
</reference>
<dbReference type="Proteomes" id="UP000823775">
    <property type="component" value="Unassembled WGS sequence"/>
</dbReference>
<protein>
    <submittedName>
        <fullName evidence="1">Uncharacterized protein</fullName>
    </submittedName>
</protein>
<sequence length="74" mass="8912">LLQQYRYSRTTSVMENSLWRTRDYYSGSSGFLTMASSSRNIHIEDYIRFLNDQYQFQNNEQDAKHLLHERGLVM</sequence>
<name>A0ABS8SHF1_DATST</name>
<evidence type="ECO:0000313" key="1">
    <source>
        <dbReference type="EMBL" id="MCD7458345.1"/>
    </source>
</evidence>
<accession>A0ABS8SHF1</accession>
<gene>
    <name evidence="1" type="ORF">HAX54_037960</name>
</gene>
<keyword evidence="2" id="KW-1185">Reference proteome</keyword>
<evidence type="ECO:0000313" key="2">
    <source>
        <dbReference type="Proteomes" id="UP000823775"/>
    </source>
</evidence>
<comment type="caution">
    <text evidence="1">The sequence shown here is derived from an EMBL/GenBank/DDBJ whole genome shotgun (WGS) entry which is preliminary data.</text>
</comment>
<organism evidence="1 2">
    <name type="scientific">Datura stramonium</name>
    <name type="common">Jimsonweed</name>
    <name type="synonym">Common thornapple</name>
    <dbReference type="NCBI Taxonomy" id="4076"/>
    <lineage>
        <taxon>Eukaryota</taxon>
        <taxon>Viridiplantae</taxon>
        <taxon>Streptophyta</taxon>
        <taxon>Embryophyta</taxon>
        <taxon>Tracheophyta</taxon>
        <taxon>Spermatophyta</taxon>
        <taxon>Magnoliopsida</taxon>
        <taxon>eudicotyledons</taxon>
        <taxon>Gunneridae</taxon>
        <taxon>Pentapetalae</taxon>
        <taxon>asterids</taxon>
        <taxon>lamiids</taxon>
        <taxon>Solanales</taxon>
        <taxon>Solanaceae</taxon>
        <taxon>Solanoideae</taxon>
        <taxon>Datureae</taxon>
        <taxon>Datura</taxon>
    </lineage>
</organism>
<proteinExistence type="predicted"/>
<feature type="non-terminal residue" evidence="1">
    <location>
        <position position="1"/>
    </location>
</feature>